<evidence type="ECO:0000313" key="4">
    <source>
        <dbReference type="Proteomes" id="UP000309676"/>
    </source>
</evidence>
<accession>A0A5R9G750</accession>
<dbReference type="CDD" id="cd00077">
    <property type="entry name" value="HDc"/>
    <property type="match status" value="1"/>
</dbReference>
<dbReference type="Gene3D" id="1.10.3210.10">
    <property type="entry name" value="Hypothetical protein af1432"/>
    <property type="match status" value="1"/>
</dbReference>
<protein>
    <submittedName>
        <fullName evidence="3">HD domain-containing protein</fullName>
    </submittedName>
</protein>
<dbReference type="GO" id="GO:0006357">
    <property type="term" value="P:regulation of transcription by RNA polymerase II"/>
    <property type="evidence" value="ECO:0007669"/>
    <property type="project" value="TreeGrafter"/>
</dbReference>
<comment type="caution">
    <text evidence="3">The sequence shown here is derived from an EMBL/GenBank/DDBJ whole genome shotgun (WGS) entry which is preliminary data.</text>
</comment>
<organism evidence="3 4">
    <name type="scientific">Paenibacillus antri</name>
    <dbReference type="NCBI Taxonomy" id="2582848"/>
    <lineage>
        <taxon>Bacteria</taxon>
        <taxon>Bacillati</taxon>
        <taxon>Bacillota</taxon>
        <taxon>Bacilli</taxon>
        <taxon>Bacillales</taxon>
        <taxon>Paenibacillaceae</taxon>
        <taxon>Paenibacillus</taxon>
    </lineage>
</organism>
<proteinExistence type="inferred from homology"/>
<gene>
    <name evidence="3" type="ORF">FE782_21305</name>
</gene>
<keyword evidence="4" id="KW-1185">Reference proteome</keyword>
<dbReference type="InterPro" id="IPR048950">
    <property type="entry name" value="Ppx_GppA_C"/>
</dbReference>
<feature type="domain" description="Ppx/GppA phosphatase C-terminal" evidence="2">
    <location>
        <begin position="18"/>
        <end position="165"/>
    </location>
</feature>
<reference evidence="3 4" key="1">
    <citation type="submission" date="2019-05" db="EMBL/GenBank/DDBJ databases">
        <authorList>
            <person name="Narsing Rao M.P."/>
            <person name="Li W.J."/>
        </authorList>
    </citation>
    <scope>NUCLEOTIDE SEQUENCE [LARGE SCALE GENOMIC DNA]</scope>
    <source>
        <strain evidence="3 4">SYSU_K30003</strain>
    </source>
</reference>
<dbReference type="Proteomes" id="UP000309676">
    <property type="component" value="Unassembled WGS sequence"/>
</dbReference>
<evidence type="ECO:0000259" key="2">
    <source>
        <dbReference type="Pfam" id="PF21447"/>
    </source>
</evidence>
<dbReference type="Pfam" id="PF21447">
    <property type="entry name" value="Ppx-GppA_III"/>
    <property type="match status" value="1"/>
</dbReference>
<dbReference type="EMBL" id="VCIW01000016">
    <property type="protein sequence ID" value="TLS50206.1"/>
    <property type="molecule type" value="Genomic_DNA"/>
</dbReference>
<dbReference type="SUPFAM" id="SSF109604">
    <property type="entry name" value="HD-domain/PDEase-like"/>
    <property type="match status" value="1"/>
</dbReference>
<dbReference type="PANTHER" id="PTHR30005:SF0">
    <property type="entry name" value="RETROGRADE REGULATION PROTEIN 2"/>
    <property type="match status" value="1"/>
</dbReference>
<sequence length="200" mass="22764">MGREGTMDLATASELGMRLLDKYGLEREHALHVERLSARLFEGVRAFAGFAPEHLGLLRFAALTHDIGHYIDERTHHLHSAYLIRRDACTRELPEREREAAAWLALNHRKRKLLEPDRYGGAERRLMARLAIVLRLADALDYEHRQEASIVSIETEEVGRGWTVRASGFDLALHRDRIDKKLSFAAAFGWDVVRVESGAS</sequence>
<evidence type="ECO:0000256" key="1">
    <source>
        <dbReference type="ARBA" id="ARBA00007125"/>
    </source>
</evidence>
<dbReference type="PANTHER" id="PTHR30005">
    <property type="entry name" value="EXOPOLYPHOSPHATASE"/>
    <property type="match status" value="1"/>
</dbReference>
<comment type="similarity">
    <text evidence="1">Belongs to the GppA/Ppx family.</text>
</comment>
<name>A0A5R9G750_9BACL</name>
<dbReference type="AlphaFoldDB" id="A0A5R9G750"/>
<dbReference type="InterPro" id="IPR003607">
    <property type="entry name" value="HD/PDEase_dom"/>
</dbReference>
<evidence type="ECO:0000313" key="3">
    <source>
        <dbReference type="EMBL" id="TLS50206.1"/>
    </source>
</evidence>
<dbReference type="InterPro" id="IPR050273">
    <property type="entry name" value="GppA/Ppx_hydrolase"/>
</dbReference>